<feature type="region of interest" description="Disordered" evidence="1">
    <location>
        <begin position="1"/>
        <end position="67"/>
    </location>
</feature>
<proteinExistence type="predicted"/>
<dbReference type="AlphaFoldDB" id="A0AA38CA01"/>
<evidence type="ECO:0000256" key="1">
    <source>
        <dbReference type="SAM" id="MobiDB-lite"/>
    </source>
</evidence>
<accession>A0AA38CA01</accession>
<dbReference type="EMBL" id="JAHRHJ020001195">
    <property type="protein sequence ID" value="KAH9293384.1"/>
    <property type="molecule type" value="Genomic_DNA"/>
</dbReference>
<feature type="non-terminal residue" evidence="2">
    <location>
        <position position="1"/>
    </location>
</feature>
<gene>
    <name evidence="2" type="ORF">KI387_041411</name>
</gene>
<name>A0AA38CA01_TAXCH</name>
<comment type="caution">
    <text evidence="2">The sequence shown here is derived from an EMBL/GenBank/DDBJ whole genome shotgun (WGS) entry which is preliminary data.</text>
</comment>
<sequence>VHGEKRDRRGTERQGRRGELSPKEDIRGKKGRHVGSRVRRRVVTKAEGGSAKPRENFRKKFQEKFSK</sequence>
<protein>
    <submittedName>
        <fullName evidence="2">Uncharacterized protein</fullName>
    </submittedName>
</protein>
<reference evidence="2 3" key="1">
    <citation type="journal article" date="2021" name="Nat. Plants">
        <title>The Taxus genome provides insights into paclitaxel biosynthesis.</title>
        <authorList>
            <person name="Xiong X."/>
            <person name="Gou J."/>
            <person name="Liao Q."/>
            <person name="Li Y."/>
            <person name="Zhou Q."/>
            <person name="Bi G."/>
            <person name="Li C."/>
            <person name="Du R."/>
            <person name="Wang X."/>
            <person name="Sun T."/>
            <person name="Guo L."/>
            <person name="Liang H."/>
            <person name="Lu P."/>
            <person name="Wu Y."/>
            <person name="Zhang Z."/>
            <person name="Ro D.K."/>
            <person name="Shang Y."/>
            <person name="Huang S."/>
            <person name="Yan J."/>
        </authorList>
    </citation>
    <scope>NUCLEOTIDE SEQUENCE [LARGE SCALE GENOMIC DNA]</scope>
    <source>
        <strain evidence="2">Ta-2019</strain>
    </source>
</reference>
<dbReference type="Proteomes" id="UP000824469">
    <property type="component" value="Unassembled WGS sequence"/>
</dbReference>
<feature type="compositionally biased region" description="Basic residues" evidence="1">
    <location>
        <begin position="29"/>
        <end position="43"/>
    </location>
</feature>
<evidence type="ECO:0000313" key="3">
    <source>
        <dbReference type="Proteomes" id="UP000824469"/>
    </source>
</evidence>
<feature type="compositionally biased region" description="Basic and acidic residues" evidence="1">
    <location>
        <begin position="1"/>
        <end position="28"/>
    </location>
</feature>
<evidence type="ECO:0000313" key="2">
    <source>
        <dbReference type="EMBL" id="KAH9293384.1"/>
    </source>
</evidence>
<organism evidence="2 3">
    <name type="scientific">Taxus chinensis</name>
    <name type="common">Chinese yew</name>
    <name type="synonym">Taxus wallichiana var. chinensis</name>
    <dbReference type="NCBI Taxonomy" id="29808"/>
    <lineage>
        <taxon>Eukaryota</taxon>
        <taxon>Viridiplantae</taxon>
        <taxon>Streptophyta</taxon>
        <taxon>Embryophyta</taxon>
        <taxon>Tracheophyta</taxon>
        <taxon>Spermatophyta</taxon>
        <taxon>Pinopsida</taxon>
        <taxon>Pinidae</taxon>
        <taxon>Conifers II</taxon>
        <taxon>Cupressales</taxon>
        <taxon>Taxaceae</taxon>
        <taxon>Taxus</taxon>
    </lineage>
</organism>
<feature type="compositionally biased region" description="Basic and acidic residues" evidence="1">
    <location>
        <begin position="52"/>
        <end position="67"/>
    </location>
</feature>
<feature type="non-terminal residue" evidence="2">
    <location>
        <position position="67"/>
    </location>
</feature>
<keyword evidence="3" id="KW-1185">Reference proteome</keyword>